<dbReference type="Proteomes" id="UP001307889">
    <property type="component" value="Chromosome 2"/>
</dbReference>
<dbReference type="Pfam" id="PF15998">
    <property type="entry name" value="DUF4773"/>
    <property type="match status" value="1"/>
</dbReference>
<feature type="compositionally biased region" description="Basic residues" evidence="1">
    <location>
        <begin position="10"/>
        <end position="21"/>
    </location>
</feature>
<evidence type="ECO:0000256" key="1">
    <source>
        <dbReference type="SAM" id="MobiDB-lite"/>
    </source>
</evidence>
<feature type="compositionally biased region" description="Basic and acidic residues" evidence="1">
    <location>
        <begin position="33"/>
        <end position="42"/>
    </location>
</feature>
<evidence type="ECO:0000313" key="4">
    <source>
        <dbReference type="Proteomes" id="UP001307889"/>
    </source>
</evidence>
<name>A0ABN7AC23_9HEMI</name>
<feature type="region of interest" description="Disordered" evidence="1">
    <location>
        <begin position="359"/>
        <end position="384"/>
    </location>
</feature>
<dbReference type="PANTHER" id="PTHR36299">
    <property type="entry name" value="AGAP008005-PA"/>
    <property type="match status" value="1"/>
</dbReference>
<gene>
    <name evidence="3" type="ORF">NTJ_02648</name>
</gene>
<dbReference type="PANTHER" id="PTHR36299:SF2">
    <property type="entry name" value="DUF4773 DOMAIN-CONTAINING PROTEIN"/>
    <property type="match status" value="1"/>
</dbReference>
<evidence type="ECO:0000313" key="3">
    <source>
        <dbReference type="EMBL" id="BES89841.1"/>
    </source>
</evidence>
<feature type="region of interest" description="Disordered" evidence="1">
    <location>
        <begin position="1"/>
        <end position="43"/>
    </location>
</feature>
<dbReference type="InterPro" id="IPR031941">
    <property type="entry name" value="DUF4773"/>
</dbReference>
<proteinExistence type="predicted"/>
<organism evidence="3 4">
    <name type="scientific">Nesidiocoris tenuis</name>
    <dbReference type="NCBI Taxonomy" id="355587"/>
    <lineage>
        <taxon>Eukaryota</taxon>
        <taxon>Metazoa</taxon>
        <taxon>Ecdysozoa</taxon>
        <taxon>Arthropoda</taxon>
        <taxon>Hexapoda</taxon>
        <taxon>Insecta</taxon>
        <taxon>Pterygota</taxon>
        <taxon>Neoptera</taxon>
        <taxon>Paraneoptera</taxon>
        <taxon>Hemiptera</taxon>
        <taxon>Heteroptera</taxon>
        <taxon>Panheteroptera</taxon>
        <taxon>Cimicomorpha</taxon>
        <taxon>Miridae</taxon>
        <taxon>Dicyphina</taxon>
        <taxon>Nesidiocoris</taxon>
    </lineage>
</organism>
<reference evidence="3 4" key="1">
    <citation type="submission" date="2023-09" db="EMBL/GenBank/DDBJ databases">
        <title>Nesidiocoris tenuis whole genome shotgun sequence.</title>
        <authorList>
            <person name="Shibata T."/>
            <person name="Shimoda M."/>
            <person name="Kobayashi T."/>
            <person name="Uehara T."/>
        </authorList>
    </citation>
    <scope>NUCLEOTIDE SEQUENCE [LARGE SCALE GENOMIC DNA]</scope>
    <source>
        <strain evidence="3 4">Japan</strain>
    </source>
</reference>
<feature type="domain" description="DUF4773" evidence="2">
    <location>
        <begin position="179"/>
        <end position="291"/>
    </location>
</feature>
<dbReference type="EMBL" id="AP028910">
    <property type="protein sequence ID" value="BES89841.1"/>
    <property type="molecule type" value="Genomic_DNA"/>
</dbReference>
<sequence length="384" mass="41578">MTSNYEQNLYKRKPSKGKPPMKKPTEHLSQQYRLDRRPKPPCDKTPAVIQITKEYEGGNFPGCICNREKLYVSCLNLHCDWTAPAARESKKCGWHSDSSPVQDQGYRPTITGTRLLRAGFSAHAALLQSFLDSATMVRFLVAAAFLIVIFADCASSSATVEEGDAANVTSSAVEDQRMCKCSGAECKCCVDIDLSLTQGPGCVKMNYISKDEGLNVYVSYGDNVLHGHRIRSGGETESCMKIVMELVLLCAKFTGVEATDDGMKACASLAPRVMYDTSPFQLGCFVMGPQGMRWLNSSIPEVVSVSEVGSAAPETEDQDGDGVTSTLSQEEELIAAVNETAEEGFAWFSSFLGFSFGKPDNESSAAPSDSASPPPSQSEQTKLI</sequence>
<evidence type="ECO:0000259" key="2">
    <source>
        <dbReference type="Pfam" id="PF15998"/>
    </source>
</evidence>
<keyword evidence="4" id="KW-1185">Reference proteome</keyword>
<accession>A0ABN7AC23</accession>
<feature type="region of interest" description="Disordered" evidence="1">
    <location>
        <begin position="308"/>
        <end position="327"/>
    </location>
</feature>
<protein>
    <recommendedName>
        <fullName evidence="2">DUF4773 domain-containing protein</fullName>
    </recommendedName>
</protein>